<protein>
    <recommendedName>
        <fullName evidence="5">SRCR domain-containing protein</fullName>
    </recommendedName>
</protein>
<feature type="disulfide bond" evidence="4">
    <location>
        <begin position="164"/>
        <end position="174"/>
    </location>
</feature>
<dbReference type="Pfam" id="PF00530">
    <property type="entry name" value="SRCR"/>
    <property type="match status" value="4"/>
</dbReference>
<feature type="domain" description="SRCR" evidence="5">
    <location>
        <begin position="203"/>
        <end position="303"/>
    </location>
</feature>
<organism evidence="6 7">
    <name type="scientific">Holothuria leucospilota</name>
    <name type="common">Black long sea cucumber</name>
    <name type="synonym">Mertensiothuria leucospilota</name>
    <dbReference type="NCBI Taxonomy" id="206669"/>
    <lineage>
        <taxon>Eukaryota</taxon>
        <taxon>Metazoa</taxon>
        <taxon>Echinodermata</taxon>
        <taxon>Eleutherozoa</taxon>
        <taxon>Echinozoa</taxon>
        <taxon>Holothuroidea</taxon>
        <taxon>Aspidochirotacea</taxon>
        <taxon>Aspidochirotida</taxon>
        <taxon>Holothuriidae</taxon>
        <taxon>Holothuria</taxon>
    </lineage>
</organism>
<dbReference type="SMART" id="SM00202">
    <property type="entry name" value="SR"/>
    <property type="match status" value="4"/>
</dbReference>
<dbReference type="EMBL" id="JAIZAY010000010">
    <property type="protein sequence ID" value="KAJ8034426.1"/>
    <property type="molecule type" value="Genomic_DNA"/>
</dbReference>
<feature type="disulfide bond" evidence="4">
    <location>
        <begin position="54"/>
        <end position="64"/>
    </location>
</feature>
<reference evidence="6" key="1">
    <citation type="submission" date="2021-10" db="EMBL/GenBank/DDBJ databases">
        <title>Tropical sea cucumber genome reveals ecological adaptation and Cuvierian tubules defense mechanism.</title>
        <authorList>
            <person name="Chen T."/>
        </authorList>
    </citation>
    <scope>NUCLEOTIDE SEQUENCE</scope>
    <source>
        <strain evidence="6">Nanhai2018</strain>
        <tissue evidence="6">Muscle</tissue>
    </source>
</reference>
<feature type="domain" description="SRCR" evidence="5">
    <location>
        <begin position="1"/>
        <end position="85"/>
    </location>
</feature>
<keyword evidence="3" id="KW-0325">Glycoprotein</keyword>
<dbReference type="SUPFAM" id="SSF56487">
    <property type="entry name" value="SRCR-like"/>
    <property type="match status" value="4"/>
</dbReference>
<proteinExistence type="predicted"/>
<dbReference type="InterPro" id="IPR001190">
    <property type="entry name" value="SRCR"/>
</dbReference>
<feature type="disulfide bond" evidence="4">
    <location>
        <begin position="272"/>
        <end position="282"/>
    </location>
</feature>
<dbReference type="InterPro" id="IPR036772">
    <property type="entry name" value="SRCR-like_dom_sf"/>
</dbReference>
<dbReference type="PRINTS" id="PR00258">
    <property type="entry name" value="SPERACTRCPTR"/>
</dbReference>
<feature type="disulfide bond" evidence="4">
    <location>
        <begin position="120"/>
        <end position="184"/>
    </location>
</feature>
<comment type="caution">
    <text evidence="6">The sequence shown here is derived from an EMBL/GenBank/DDBJ whole genome shotgun (WGS) entry which is preliminary data.</text>
</comment>
<dbReference type="PROSITE" id="PS50287">
    <property type="entry name" value="SRCR_2"/>
    <property type="match status" value="4"/>
</dbReference>
<keyword evidence="1" id="KW-0732">Signal</keyword>
<dbReference type="PANTHER" id="PTHR48071">
    <property type="entry name" value="SRCR DOMAIN-CONTAINING PROTEIN"/>
    <property type="match status" value="1"/>
</dbReference>
<dbReference type="AlphaFoldDB" id="A0A9Q1H6P4"/>
<keyword evidence="2 4" id="KW-1015">Disulfide bond</keyword>
<evidence type="ECO:0000256" key="3">
    <source>
        <dbReference type="ARBA" id="ARBA00023180"/>
    </source>
</evidence>
<evidence type="ECO:0000313" key="7">
    <source>
        <dbReference type="Proteomes" id="UP001152320"/>
    </source>
</evidence>
<dbReference type="OrthoDB" id="536948at2759"/>
<comment type="caution">
    <text evidence="4">Lacks conserved residue(s) required for the propagation of feature annotation.</text>
</comment>
<keyword evidence="7" id="KW-1185">Reference proteome</keyword>
<dbReference type="PANTHER" id="PTHR48071:SF18">
    <property type="entry name" value="DELETED IN MALIGNANT BRAIN TUMORS 1 PROTEIN-RELATED"/>
    <property type="match status" value="1"/>
</dbReference>
<evidence type="ECO:0000256" key="4">
    <source>
        <dbReference type="PROSITE-ProRule" id="PRU00196"/>
    </source>
</evidence>
<evidence type="ECO:0000259" key="5">
    <source>
        <dbReference type="PROSITE" id="PS50287"/>
    </source>
</evidence>
<name>A0A9Q1H6P4_HOLLE</name>
<evidence type="ECO:0000313" key="6">
    <source>
        <dbReference type="EMBL" id="KAJ8034426.1"/>
    </source>
</evidence>
<dbReference type="Proteomes" id="UP001152320">
    <property type="component" value="Chromosome 10"/>
</dbReference>
<gene>
    <name evidence="6" type="ORF">HOLleu_21258</name>
</gene>
<feature type="domain" description="SRCR" evidence="5">
    <location>
        <begin position="95"/>
        <end position="195"/>
    </location>
</feature>
<dbReference type="GO" id="GO:0016020">
    <property type="term" value="C:membrane"/>
    <property type="evidence" value="ECO:0007669"/>
    <property type="project" value="InterPro"/>
</dbReference>
<dbReference type="FunFam" id="3.10.250.10:FF:000005">
    <property type="entry name" value="Neurotrypsin isoform A"/>
    <property type="match status" value="2"/>
</dbReference>
<dbReference type="PROSITE" id="PS00420">
    <property type="entry name" value="SRCR_1"/>
    <property type="match status" value="3"/>
</dbReference>
<dbReference type="Gene3D" id="3.10.250.10">
    <property type="entry name" value="SRCR-like domain"/>
    <property type="match status" value="4"/>
</dbReference>
<feature type="disulfide bond" evidence="4">
    <location>
        <begin position="228"/>
        <end position="292"/>
    </location>
</feature>
<feature type="disulfide bond" evidence="4">
    <location>
        <begin position="133"/>
        <end position="194"/>
    </location>
</feature>
<evidence type="ECO:0000256" key="2">
    <source>
        <dbReference type="ARBA" id="ARBA00023157"/>
    </source>
</evidence>
<evidence type="ECO:0000256" key="1">
    <source>
        <dbReference type="ARBA" id="ARBA00022729"/>
    </source>
</evidence>
<dbReference type="FunFam" id="3.10.250.10:FF:000009">
    <property type="entry name" value="WC1"/>
    <property type="match status" value="1"/>
</dbReference>
<feature type="disulfide bond" evidence="4">
    <location>
        <begin position="241"/>
        <end position="302"/>
    </location>
</feature>
<sequence>MMYSGSLTTICDVGWDLNDASVVCRQLGFSSAVNIYGGGTFGEGSGHIWRNVQCNGNESSVSKCSSDDFNFSLCTHLDDAGVLCKGKHENAGGKERLVDGITNFSGRVEVFFNGEWGTVCNDGWDLVDADVVCRQLGYPAAIESYKDTYFGERSGFVWLTSVSCQGNESRLLECRHEKLGQQECTHEEDVGVLCKGKNDIRNICLVNGLSNSSGRIEVVFNGEWGTVCNDNWNMVNAYVVCRQLGYPAAVVTYTNVFFGRGSGVIWLRNVRCSGSESNLLECKHQILRQPECNHRQYVGVLCGEIVVQGIRLVDGFSNSSGRIEVRFHGEWGTMCDDRWTLNNSDVVCRQLGFAAADVTFTKSFFGKGPGFVWSTNFTAMEMSHFFRSVTIIQN</sequence>
<feature type="domain" description="SRCR" evidence="5">
    <location>
        <begin position="310"/>
        <end position="373"/>
    </location>
</feature>
<accession>A0A9Q1H6P4</accession>